<protein>
    <submittedName>
        <fullName evidence="2">Archaeal ATPase</fullName>
    </submittedName>
</protein>
<dbReference type="EMBL" id="AUZZ01001726">
    <property type="protein sequence ID" value="EQD63087.1"/>
    <property type="molecule type" value="Genomic_DNA"/>
</dbReference>
<evidence type="ECO:0000259" key="1">
    <source>
        <dbReference type="Pfam" id="PF13173"/>
    </source>
</evidence>
<sequence length="269" mass="30826">MSTRIIPRPLDVERINASGPWKMVYGRRKTGKSFMIKNFTSYDRFFFVNKDSTVLDEGTLENYTWSSFFAAFKELLGNKRVVIDEFHRLPQEFLDFLHASGVKGELVLITSTLWLAAKILGSGAPLVGLVSPLCIGLIDETDMLKYMHKEAKSKEAVEAAVYLREPSVIPQFNGGNVVDFISNYLLENRFFIRNLIGEIFSEEEKSLTNIYEGILKAVAEGKRTSTEMSSYLFSRSIVDKDSPSMMPKIPRYIGKTWEYWKRRKGIQQE</sequence>
<proteinExistence type="predicted"/>
<accession>T1AZY6</accession>
<dbReference type="InterPro" id="IPR027417">
    <property type="entry name" value="P-loop_NTPase"/>
</dbReference>
<dbReference type="Pfam" id="PF13173">
    <property type="entry name" value="AAA_14"/>
    <property type="match status" value="1"/>
</dbReference>
<dbReference type="SUPFAM" id="SSF52540">
    <property type="entry name" value="P-loop containing nucleoside triphosphate hydrolases"/>
    <property type="match status" value="1"/>
</dbReference>
<dbReference type="InterPro" id="IPR041682">
    <property type="entry name" value="AAA_14"/>
</dbReference>
<dbReference type="PANTHER" id="PTHR34704">
    <property type="entry name" value="ATPASE"/>
    <property type="match status" value="1"/>
</dbReference>
<feature type="domain" description="AAA" evidence="1">
    <location>
        <begin position="21"/>
        <end position="112"/>
    </location>
</feature>
<comment type="caution">
    <text evidence="2">The sequence shown here is derived from an EMBL/GenBank/DDBJ whole genome shotgun (WGS) entry which is preliminary data.</text>
</comment>
<reference evidence="2" key="2">
    <citation type="journal article" date="2014" name="ISME J.">
        <title>Microbial stratification in low pH oxic and suboxic macroscopic growths along an acid mine drainage.</title>
        <authorList>
            <person name="Mendez-Garcia C."/>
            <person name="Mesa V."/>
            <person name="Sprenger R.R."/>
            <person name="Richter M."/>
            <person name="Diez M.S."/>
            <person name="Solano J."/>
            <person name="Bargiela R."/>
            <person name="Golyshina O.V."/>
            <person name="Manteca A."/>
            <person name="Ramos J.L."/>
            <person name="Gallego J.R."/>
            <person name="Llorente I."/>
            <person name="Martins Dos Santos V.A."/>
            <person name="Jensen O.N."/>
            <person name="Pelaez A.I."/>
            <person name="Sanchez J."/>
            <person name="Ferrer M."/>
        </authorList>
    </citation>
    <scope>NUCLEOTIDE SEQUENCE</scope>
</reference>
<evidence type="ECO:0000313" key="2">
    <source>
        <dbReference type="EMBL" id="EQD63087.1"/>
    </source>
</evidence>
<reference evidence="2" key="1">
    <citation type="submission" date="2013-08" db="EMBL/GenBank/DDBJ databases">
        <authorList>
            <person name="Mendez C."/>
            <person name="Richter M."/>
            <person name="Ferrer M."/>
            <person name="Sanchez J."/>
        </authorList>
    </citation>
    <scope>NUCLEOTIDE SEQUENCE</scope>
</reference>
<dbReference type="AlphaFoldDB" id="T1AZY6"/>
<organism evidence="2">
    <name type="scientific">mine drainage metagenome</name>
    <dbReference type="NCBI Taxonomy" id="410659"/>
    <lineage>
        <taxon>unclassified sequences</taxon>
        <taxon>metagenomes</taxon>
        <taxon>ecological metagenomes</taxon>
    </lineage>
</organism>
<gene>
    <name evidence="2" type="ORF">B2A_02537</name>
</gene>
<name>T1AZY6_9ZZZZ</name>
<dbReference type="PANTHER" id="PTHR34704:SF1">
    <property type="entry name" value="ATPASE"/>
    <property type="match status" value="1"/>
</dbReference>